<dbReference type="SMART" id="SM00822">
    <property type="entry name" value="PKS_KR"/>
    <property type="match status" value="1"/>
</dbReference>
<dbReference type="EMBL" id="JXMS01000018">
    <property type="protein sequence ID" value="OBQ50119.1"/>
    <property type="molecule type" value="Genomic_DNA"/>
</dbReference>
<dbReference type="InterPro" id="IPR050259">
    <property type="entry name" value="SDR"/>
</dbReference>
<dbReference type="PANTHER" id="PTHR42879:SF2">
    <property type="entry name" value="3-OXOACYL-[ACYL-CARRIER-PROTEIN] REDUCTASE FABG"/>
    <property type="match status" value="1"/>
</dbReference>
<dbReference type="SUPFAM" id="SSF51735">
    <property type="entry name" value="NAD(P)-binding Rossmann-fold domains"/>
    <property type="match status" value="1"/>
</dbReference>
<dbReference type="OrthoDB" id="9804774at2"/>
<accession>A0A1B7XBH5</accession>
<evidence type="ECO:0000313" key="5">
    <source>
        <dbReference type="Proteomes" id="UP000091979"/>
    </source>
</evidence>
<dbReference type="PRINTS" id="PR00080">
    <property type="entry name" value="SDRFAMILY"/>
</dbReference>
<dbReference type="NCBIfam" id="NF009466">
    <property type="entry name" value="PRK12826.1-2"/>
    <property type="match status" value="1"/>
</dbReference>
<dbReference type="Proteomes" id="UP000091979">
    <property type="component" value="Unassembled WGS sequence"/>
</dbReference>
<evidence type="ECO:0000313" key="4">
    <source>
        <dbReference type="EMBL" id="OBQ50119.1"/>
    </source>
</evidence>
<dbReference type="InterPro" id="IPR036291">
    <property type="entry name" value="NAD(P)-bd_dom_sf"/>
</dbReference>
<feature type="domain" description="Ketoreductase" evidence="3">
    <location>
        <begin position="6"/>
        <end position="189"/>
    </location>
</feature>
<dbReference type="PRINTS" id="PR00081">
    <property type="entry name" value="GDHRDH"/>
</dbReference>
<dbReference type="EC" id="1.1.1.100" evidence="4"/>
<dbReference type="InterPro" id="IPR057326">
    <property type="entry name" value="KR_dom"/>
</dbReference>
<dbReference type="AlphaFoldDB" id="A0A1B7XBH5"/>
<dbReference type="GO" id="GO:0004316">
    <property type="term" value="F:3-oxoacyl-[acyl-carrier-protein] reductase (NADPH) activity"/>
    <property type="evidence" value="ECO:0007669"/>
    <property type="project" value="UniProtKB-EC"/>
</dbReference>
<comment type="similarity">
    <text evidence="1">Belongs to the short-chain dehydrogenases/reductases (SDR) family.</text>
</comment>
<comment type="caution">
    <text evidence="4">The sequence shown here is derived from an EMBL/GenBank/DDBJ whole genome shotgun (WGS) entry which is preliminary data.</text>
</comment>
<proteinExistence type="inferred from homology"/>
<dbReference type="NCBIfam" id="NF004200">
    <property type="entry name" value="PRK05653.1-5"/>
    <property type="match status" value="1"/>
</dbReference>
<evidence type="ECO:0000256" key="2">
    <source>
        <dbReference type="ARBA" id="ARBA00023002"/>
    </source>
</evidence>
<dbReference type="InterPro" id="IPR002347">
    <property type="entry name" value="SDR_fam"/>
</dbReference>
<dbReference type="PATRIC" id="fig|1560234.3.peg.1014"/>
<keyword evidence="5" id="KW-1185">Reference proteome</keyword>
<reference evidence="4 5" key="1">
    <citation type="submission" date="2015-01" db="EMBL/GenBank/DDBJ databases">
        <title>Desulfovibrio sp. JC271 draft genome sequence.</title>
        <authorList>
            <person name="Shivani Y."/>
            <person name="Subhash Y."/>
            <person name="Sasikala C."/>
            <person name="Ramana C.V."/>
        </authorList>
    </citation>
    <scope>NUCLEOTIDE SEQUENCE [LARGE SCALE GENOMIC DNA]</scope>
    <source>
        <strain evidence="4 5">JC271</strain>
    </source>
</reference>
<evidence type="ECO:0000256" key="1">
    <source>
        <dbReference type="ARBA" id="ARBA00006484"/>
    </source>
</evidence>
<dbReference type="PANTHER" id="PTHR42879">
    <property type="entry name" value="3-OXOACYL-(ACYL-CARRIER-PROTEIN) REDUCTASE"/>
    <property type="match status" value="1"/>
</dbReference>
<evidence type="ECO:0000259" key="3">
    <source>
        <dbReference type="SMART" id="SM00822"/>
    </source>
</evidence>
<dbReference type="Gene3D" id="3.40.50.720">
    <property type="entry name" value="NAD(P)-binding Rossmann-like Domain"/>
    <property type="match status" value="1"/>
</dbReference>
<gene>
    <name evidence="4" type="primary">fabG</name>
    <name evidence="4" type="ORF">SP90_10795</name>
</gene>
<organism evidence="4 5">
    <name type="scientific">Halodesulfovibrio spirochaetisodalis</name>
    <dbReference type="NCBI Taxonomy" id="1560234"/>
    <lineage>
        <taxon>Bacteria</taxon>
        <taxon>Pseudomonadati</taxon>
        <taxon>Thermodesulfobacteriota</taxon>
        <taxon>Desulfovibrionia</taxon>
        <taxon>Desulfovibrionales</taxon>
        <taxon>Desulfovibrionaceae</taxon>
        <taxon>Halodesulfovibrio</taxon>
    </lineage>
</organism>
<keyword evidence="2 4" id="KW-0560">Oxidoreductase</keyword>
<sequence>MSDSRPTALVTGASKGIGAAIAVQLAQDGFDIFLNYRSDHNQAERVAEQVKAAGASCALLPFDVTDGEAVEAQLAPLLDTPPFVLVNNAGFAADSLFGMMDDTSWTSVIDVHLNGFFNVTRTLLPRMMRKRKGRIINIASTAGQTGNPGQANYSAAKAGLIGATKSLAVEVAKRNILVNAVAPGFIETEMLEGLPVDEIKKRVPLGRFGKPEEVAYMVSFLCSDKAQYITGQTFSVNGGIFTS</sequence>
<dbReference type="Pfam" id="PF13561">
    <property type="entry name" value="adh_short_C2"/>
    <property type="match status" value="1"/>
</dbReference>
<dbReference type="FunFam" id="3.40.50.720:FF:000173">
    <property type="entry name" value="3-oxoacyl-[acyl-carrier protein] reductase"/>
    <property type="match status" value="1"/>
</dbReference>
<protein>
    <submittedName>
        <fullName evidence="4">3-ketoacyl-ACP reductase</fullName>
        <ecNumber evidence="4">1.1.1.100</ecNumber>
    </submittedName>
</protein>
<dbReference type="RefSeq" id="WP_066855761.1">
    <property type="nucleotide sequence ID" value="NZ_JXMS01000018.1"/>
</dbReference>
<name>A0A1B7XBH5_9BACT</name>
<dbReference type="STRING" id="1560234.SP90_10795"/>